<dbReference type="InterPro" id="IPR048280">
    <property type="entry name" value="COX6B-like"/>
</dbReference>
<accession>A0AAN8W6H5</accession>
<dbReference type="GO" id="GO:0005739">
    <property type="term" value="C:mitochondrion"/>
    <property type="evidence" value="ECO:0007669"/>
    <property type="project" value="UniProtKB-SubCell"/>
</dbReference>
<comment type="subcellular location">
    <subcellularLocation>
        <location evidence="1">Mitochondrion</location>
    </subcellularLocation>
</comment>
<organism evidence="4 5">
    <name type="scientific">Dillenia turbinata</name>
    <dbReference type="NCBI Taxonomy" id="194707"/>
    <lineage>
        <taxon>Eukaryota</taxon>
        <taxon>Viridiplantae</taxon>
        <taxon>Streptophyta</taxon>
        <taxon>Embryophyta</taxon>
        <taxon>Tracheophyta</taxon>
        <taxon>Spermatophyta</taxon>
        <taxon>Magnoliopsida</taxon>
        <taxon>eudicotyledons</taxon>
        <taxon>Gunneridae</taxon>
        <taxon>Pentapetalae</taxon>
        <taxon>Dilleniales</taxon>
        <taxon>Dilleniaceae</taxon>
        <taxon>Dillenia</taxon>
    </lineage>
</organism>
<dbReference type="Proteomes" id="UP001370490">
    <property type="component" value="Unassembled WGS sequence"/>
</dbReference>
<evidence type="ECO:0000313" key="4">
    <source>
        <dbReference type="EMBL" id="KAK6942281.1"/>
    </source>
</evidence>
<dbReference type="Pfam" id="PF02297">
    <property type="entry name" value="COX6B"/>
    <property type="match status" value="1"/>
</dbReference>
<keyword evidence="5" id="KW-1185">Reference proteome</keyword>
<dbReference type="SUPFAM" id="SSF47694">
    <property type="entry name" value="Cytochrome c oxidase subunit h"/>
    <property type="match status" value="1"/>
</dbReference>
<keyword evidence="3" id="KW-1015">Disulfide bond</keyword>
<gene>
    <name evidence="4" type="ORF">RJ641_027658</name>
</gene>
<dbReference type="InterPro" id="IPR048282">
    <property type="entry name" value="COA6_pln"/>
</dbReference>
<dbReference type="AlphaFoldDB" id="A0AAN8W6H5"/>
<dbReference type="PANTHER" id="PTHR47445:SF1">
    <property type="entry name" value="OS08G0441400 PROTEIN"/>
    <property type="match status" value="1"/>
</dbReference>
<proteinExistence type="predicted"/>
<dbReference type="PANTHER" id="PTHR47445">
    <property type="entry name" value="OS08G0441400 PROTEIN"/>
    <property type="match status" value="1"/>
</dbReference>
<evidence type="ECO:0000313" key="5">
    <source>
        <dbReference type="Proteomes" id="UP001370490"/>
    </source>
</evidence>
<protein>
    <submittedName>
        <fullName evidence="4">Cytochrome c oxidase, subunit VIb</fullName>
    </submittedName>
</protein>
<keyword evidence="2" id="KW-0496">Mitochondrion</keyword>
<reference evidence="4 5" key="1">
    <citation type="submission" date="2023-12" db="EMBL/GenBank/DDBJ databases">
        <title>A high-quality genome assembly for Dillenia turbinata (Dilleniales).</title>
        <authorList>
            <person name="Chanderbali A."/>
        </authorList>
    </citation>
    <scope>NUCLEOTIDE SEQUENCE [LARGE SCALE GENOMIC DNA]</scope>
    <source>
        <strain evidence="4">LSX21</strain>
        <tissue evidence="4">Leaf</tissue>
    </source>
</reference>
<dbReference type="InterPro" id="IPR036549">
    <property type="entry name" value="CX6/COA6-like_sf"/>
</dbReference>
<comment type="caution">
    <text evidence="4">The sequence shown here is derived from an EMBL/GenBank/DDBJ whole genome shotgun (WGS) entry which is preliminary data.</text>
</comment>
<sequence>MGVAAKPQVQIHVDILSEARGACYKARDAFYTCIEKQSNNKLTEISSVGLLYPADCKKTRAEYEKHCRSTWVKHFDRQYSAKKRVQRLLDDKDNQRGLLILPEPYTFKDCCAYPFWQGCKACPPEDDKKTLDFAPVNAGFNMSTLEIKLAHVKSSLVTILDGSSVKTLSHILVQQ</sequence>
<evidence type="ECO:0000256" key="1">
    <source>
        <dbReference type="ARBA" id="ARBA00004173"/>
    </source>
</evidence>
<evidence type="ECO:0000256" key="3">
    <source>
        <dbReference type="ARBA" id="ARBA00023157"/>
    </source>
</evidence>
<dbReference type="EMBL" id="JBAMMX010000004">
    <property type="protein sequence ID" value="KAK6942281.1"/>
    <property type="molecule type" value="Genomic_DNA"/>
</dbReference>
<dbReference type="Gene3D" id="1.10.10.140">
    <property type="entry name" value="Cytochrome c oxidase, subunit VIb"/>
    <property type="match status" value="1"/>
</dbReference>
<name>A0AAN8W6H5_9MAGN</name>
<evidence type="ECO:0000256" key="2">
    <source>
        <dbReference type="ARBA" id="ARBA00023128"/>
    </source>
</evidence>